<keyword evidence="1" id="KW-0472">Membrane</keyword>
<comment type="caution">
    <text evidence="3">The sequence shown here is derived from an EMBL/GenBank/DDBJ whole genome shotgun (WGS) entry which is preliminary data.</text>
</comment>
<reference evidence="3" key="1">
    <citation type="submission" date="2020-10" db="EMBL/GenBank/DDBJ databases">
        <authorList>
            <person name="Castelo-Branco R."/>
            <person name="Eusebio N."/>
            <person name="Adriana R."/>
            <person name="Vieira A."/>
            <person name="Brugerolle De Fraissinette N."/>
            <person name="Rezende De Castro R."/>
            <person name="Schneider M.P."/>
            <person name="Vasconcelos V."/>
            <person name="Leao P.N."/>
        </authorList>
    </citation>
    <scope>NUCLEOTIDE SEQUENCE</scope>
    <source>
        <strain evidence="3">LEGE 07310</strain>
    </source>
</reference>
<dbReference type="RefSeq" id="WP_193912503.1">
    <property type="nucleotide sequence ID" value="NZ_JADEXG010000133.1"/>
</dbReference>
<dbReference type="AlphaFoldDB" id="A0A8J7AYY9"/>
<dbReference type="CDD" id="cd06259">
    <property type="entry name" value="YdcF-like"/>
    <property type="match status" value="1"/>
</dbReference>
<feature type="domain" description="Rhodanese" evidence="2">
    <location>
        <begin position="115"/>
        <end position="142"/>
    </location>
</feature>
<feature type="transmembrane region" description="Helical" evidence="1">
    <location>
        <begin position="12"/>
        <end position="30"/>
    </location>
</feature>
<feature type="transmembrane region" description="Helical" evidence="1">
    <location>
        <begin position="37"/>
        <end position="55"/>
    </location>
</feature>
<proteinExistence type="predicted"/>
<dbReference type="Proteomes" id="UP000636505">
    <property type="component" value="Unassembled WGS sequence"/>
</dbReference>
<dbReference type="EMBL" id="JADEXG010000133">
    <property type="protein sequence ID" value="MBE9080508.1"/>
    <property type="molecule type" value="Genomic_DNA"/>
</dbReference>
<keyword evidence="1" id="KW-0812">Transmembrane</keyword>
<gene>
    <name evidence="3" type="ORF">IQ241_25040</name>
</gene>
<keyword evidence="1" id="KW-1133">Transmembrane helix</keyword>
<dbReference type="GO" id="GO:0005886">
    <property type="term" value="C:plasma membrane"/>
    <property type="evidence" value="ECO:0007669"/>
    <property type="project" value="TreeGrafter"/>
</dbReference>
<evidence type="ECO:0000256" key="1">
    <source>
        <dbReference type="SAM" id="Phobius"/>
    </source>
</evidence>
<dbReference type="InterPro" id="IPR014729">
    <property type="entry name" value="Rossmann-like_a/b/a_fold"/>
</dbReference>
<dbReference type="Pfam" id="PF02698">
    <property type="entry name" value="DUF218"/>
    <property type="match status" value="1"/>
</dbReference>
<organism evidence="3 4">
    <name type="scientific">Vasconcelosia minhoensis LEGE 07310</name>
    <dbReference type="NCBI Taxonomy" id="915328"/>
    <lineage>
        <taxon>Bacteria</taxon>
        <taxon>Bacillati</taxon>
        <taxon>Cyanobacteriota</taxon>
        <taxon>Cyanophyceae</taxon>
        <taxon>Nodosilineales</taxon>
        <taxon>Cymatolegaceae</taxon>
        <taxon>Vasconcelosia</taxon>
        <taxon>Vasconcelosia minhoensis</taxon>
    </lineage>
</organism>
<evidence type="ECO:0000313" key="4">
    <source>
        <dbReference type="Proteomes" id="UP000636505"/>
    </source>
</evidence>
<dbReference type="GO" id="GO:0043164">
    <property type="term" value="P:Gram-negative-bacterium-type cell wall biogenesis"/>
    <property type="evidence" value="ECO:0007669"/>
    <property type="project" value="TreeGrafter"/>
</dbReference>
<dbReference type="InterPro" id="IPR001763">
    <property type="entry name" value="Rhodanese-like_dom"/>
</dbReference>
<keyword evidence="4" id="KW-1185">Reference proteome</keyword>
<dbReference type="Gene3D" id="3.40.50.620">
    <property type="entry name" value="HUPs"/>
    <property type="match status" value="1"/>
</dbReference>
<dbReference type="PROSITE" id="PS50206">
    <property type="entry name" value="RHODANESE_3"/>
    <property type="match status" value="1"/>
</dbReference>
<accession>A0A8J7AYY9</accession>
<sequence length="266" mass="29613">MFLFLSKLLPLLIYPLGLSCLLLTLGLFWLWRSPKRLGRVGGAIAAALIVLYVSSNPWASARLVQSLEWRYLPPETTPRADAIVVLGGSTFPATPPRPWVEVTDAGDRVLHGSRLYRQGYAPLLILSGGRIDWKDGGPPEADDMRQIAAAMGVPRADMLLEGTSLNTYQNAINVKKLLDARDLKSVLLVTSAIHMPRSVAIFKKQGIDVIPMPTDFYVTEGSFPEMRRTSQARLLNLLPNAEAQDYFTRALKEYIGFAIYWLKGWV</sequence>
<name>A0A8J7AYY9_9CYAN</name>
<protein>
    <submittedName>
        <fullName evidence="3">YdcF family protein</fullName>
    </submittedName>
</protein>
<dbReference type="GO" id="GO:0000270">
    <property type="term" value="P:peptidoglycan metabolic process"/>
    <property type="evidence" value="ECO:0007669"/>
    <property type="project" value="TreeGrafter"/>
</dbReference>
<evidence type="ECO:0000313" key="3">
    <source>
        <dbReference type="EMBL" id="MBE9080508.1"/>
    </source>
</evidence>
<dbReference type="PROSITE" id="PS51257">
    <property type="entry name" value="PROKAR_LIPOPROTEIN"/>
    <property type="match status" value="1"/>
</dbReference>
<dbReference type="InterPro" id="IPR003848">
    <property type="entry name" value="DUF218"/>
</dbReference>
<evidence type="ECO:0000259" key="2">
    <source>
        <dbReference type="PROSITE" id="PS50206"/>
    </source>
</evidence>
<dbReference type="PANTHER" id="PTHR30336">
    <property type="entry name" value="INNER MEMBRANE PROTEIN, PROBABLE PERMEASE"/>
    <property type="match status" value="1"/>
</dbReference>
<dbReference type="InterPro" id="IPR051599">
    <property type="entry name" value="Cell_Envelope_Assoc"/>
</dbReference>
<dbReference type="PANTHER" id="PTHR30336:SF4">
    <property type="entry name" value="ENVELOPE BIOGENESIS FACTOR ELYC"/>
    <property type="match status" value="1"/>
</dbReference>